<evidence type="ECO:0000256" key="4">
    <source>
        <dbReference type="HAMAP-Rule" id="MF_00213"/>
    </source>
</evidence>
<gene>
    <name evidence="4" type="primary">hypA</name>
    <name evidence="5" type="ORF">SAMN04488513_11112</name>
</gene>
<dbReference type="Gene3D" id="3.30.2320.80">
    <property type="match status" value="1"/>
</dbReference>
<evidence type="ECO:0000313" key="5">
    <source>
        <dbReference type="EMBL" id="SHJ87246.1"/>
    </source>
</evidence>
<dbReference type="OrthoDB" id="9800361at2"/>
<feature type="binding site" evidence="4">
    <location>
        <position position="93"/>
    </location>
    <ligand>
        <name>Zn(2+)</name>
        <dbReference type="ChEBI" id="CHEBI:29105"/>
    </ligand>
</feature>
<keyword evidence="2 4" id="KW-0479">Metal-binding</keyword>
<proteinExistence type="inferred from homology"/>
<comment type="similarity">
    <text evidence="4">Belongs to the HypA/HybF family.</text>
</comment>
<dbReference type="InterPro" id="IPR000688">
    <property type="entry name" value="HypA/HybF"/>
</dbReference>
<evidence type="ECO:0000256" key="1">
    <source>
        <dbReference type="ARBA" id="ARBA00022596"/>
    </source>
</evidence>
<sequence>MHETSIVNSIMRTLEQEFEREKLNKMKAIHLKVGVLSNIEPRLLHNAYSAYHLTHPGYHHVELHIESTPLKIQCEVCNHITDVQNYRFICENCDRPSKNVIQGEEMLIHKVEFED</sequence>
<keyword evidence="3 4" id="KW-0862">Zinc</keyword>
<feature type="binding site" evidence="4">
    <location>
        <position position="2"/>
    </location>
    <ligand>
        <name>Ni(2+)</name>
        <dbReference type="ChEBI" id="CHEBI:49786"/>
    </ligand>
</feature>
<feature type="binding site" evidence="4">
    <location>
        <position position="77"/>
    </location>
    <ligand>
        <name>Zn(2+)</name>
        <dbReference type="ChEBI" id="CHEBI:29105"/>
    </ligand>
</feature>
<dbReference type="Proteomes" id="UP000184543">
    <property type="component" value="Unassembled WGS sequence"/>
</dbReference>
<reference evidence="6" key="1">
    <citation type="submission" date="2016-11" db="EMBL/GenBank/DDBJ databases">
        <authorList>
            <person name="Varghese N."/>
            <person name="Submissions S."/>
        </authorList>
    </citation>
    <scope>NUCLEOTIDE SEQUENCE [LARGE SCALE GENOMIC DNA]</scope>
    <source>
        <strain evidence="6">DSM 19858</strain>
    </source>
</reference>
<accession>A0A1M6MUZ6</accession>
<evidence type="ECO:0000313" key="6">
    <source>
        <dbReference type="Proteomes" id="UP000184543"/>
    </source>
</evidence>
<dbReference type="PIRSF" id="PIRSF004761">
    <property type="entry name" value="Hydrgn_mat_HypA"/>
    <property type="match status" value="1"/>
</dbReference>
<dbReference type="HAMAP" id="MF_00213">
    <property type="entry name" value="HypA_HybF"/>
    <property type="match status" value="1"/>
</dbReference>
<dbReference type="STRING" id="192903.SAMN04488513_11112"/>
<dbReference type="PANTHER" id="PTHR34535">
    <property type="entry name" value="HYDROGENASE MATURATION FACTOR HYPA"/>
    <property type="match status" value="1"/>
</dbReference>
<comment type="function">
    <text evidence="4">Involved in the maturation of [NiFe] hydrogenases. Required for nickel insertion into the metal center of the hydrogenase.</text>
</comment>
<feature type="binding site" evidence="4">
    <location>
        <position position="90"/>
    </location>
    <ligand>
        <name>Zn(2+)</name>
        <dbReference type="ChEBI" id="CHEBI:29105"/>
    </ligand>
</feature>
<evidence type="ECO:0000256" key="2">
    <source>
        <dbReference type="ARBA" id="ARBA00022723"/>
    </source>
</evidence>
<dbReference type="GO" id="GO:0008270">
    <property type="term" value="F:zinc ion binding"/>
    <property type="evidence" value="ECO:0007669"/>
    <property type="project" value="UniProtKB-UniRule"/>
</dbReference>
<dbReference type="AlphaFoldDB" id="A0A1M6MUZ6"/>
<organism evidence="5 6">
    <name type="scientific">Pseudozobellia thermophila</name>
    <dbReference type="NCBI Taxonomy" id="192903"/>
    <lineage>
        <taxon>Bacteria</taxon>
        <taxon>Pseudomonadati</taxon>
        <taxon>Bacteroidota</taxon>
        <taxon>Flavobacteriia</taxon>
        <taxon>Flavobacteriales</taxon>
        <taxon>Flavobacteriaceae</taxon>
        <taxon>Pseudozobellia</taxon>
    </lineage>
</organism>
<dbReference type="EMBL" id="FQYU01000011">
    <property type="protein sequence ID" value="SHJ87246.1"/>
    <property type="molecule type" value="Genomic_DNA"/>
</dbReference>
<dbReference type="Pfam" id="PF01155">
    <property type="entry name" value="HypA"/>
    <property type="match status" value="1"/>
</dbReference>
<feature type="binding site" evidence="4">
    <location>
        <position position="74"/>
    </location>
    <ligand>
        <name>Zn(2+)</name>
        <dbReference type="ChEBI" id="CHEBI:29105"/>
    </ligand>
</feature>
<keyword evidence="6" id="KW-1185">Reference proteome</keyword>
<dbReference type="RefSeq" id="WP_072995309.1">
    <property type="nucleotide sequence ID" value="NZ_FQYU01000011.1"/>
</dbReference>
<protein>
    <recommendedName>
        <fullName evidence="4">Hydrogenase maturation factor HypA</fullName>
    </recommendedName>
</protein>
<keyword evidence="1 4" id="KW-0533">Nickel</keyword>
<name>A0A1M6MUZ6_9FLAO</name>
<dbReference type="PANTHER" id="PTHR34535:SF3">
    <property type="entry name" value="HYDROGENASE MATURATION FACTOR HYPA"/>
    <property type="match status" value="1"/>
</dbReference>
<dbReference type="GO" id="GO:0051604">
    <property type="term" value="P:protein maturation"/>
    <property type="evidence" value="ECO:0007669"/>
    <property type="project" value="InterPro"/>
</dbReference>
<evidence type="ECO:0000256" key="3">
    <source>
        <dbReference type="ARBA" id="ARBA00022833"/>
    </source>
</evidence>
<dbReference type="GO" id="GO:0016151">
    <property type="term" value="F:nickel cation binding"/>
    <property type="evidence" value="ECO:0007669"/>
    <property type="project" value="UniProtKB-UniRule"/>
</dbReference>